<proteinExistence type="predicted"/>
<feature type="compositionally biased region" description="Polar residues" evidence="1">
    <location>
        <begin position="1"/>
        <end position="14"/>
    </location>
</feature>
<dbReference type="Proteomes" id="UP000630445">
    <property type="component" value="Unassembled WGS sequence"/>
</dbReference>
<comment type="caution">
    <text evidence="2">The sequence shown here is derived from an EMBL/GenBank/DDBJ whole genome shotgun (WGS) entry which is preliminary data.</text>
</comment>
<evidence type="ECO:0000256" key="1">
    <source>
        <dbReference type="SAM" id="MobiDB-lite"/>
    </source>
</evidence>
<feature type="region of interest" description="Disordered" evidence="1">
    <location>
        <begin position="49"/>
        <end position="87"/>
    </location>
</feature>
<dbReference type="OrthoDB" id="5064334at2759"/>
<feature type="region of interest" description="Disordered" evidence="1">
    <location>
        <begin position="1"/>
        <end position="21"/>
    </location>
</feature>
<feature type="compositionally biased region" description="Basic and acidic residues" evidence="1">
    <location>
        <begin position="63"/>
        <end position="81"/>
    </location>
</feature>
<accession>A0A8H6PGV2</accession>
<organism evidence="2 3">
    <name type="scientific">Aspergillus hiratsukae</name>
    <dbReference type="NCBI Taxonomy" id="1194566"/>
    <lineage>
        <taxon>Eukaryota</taxon>
        <taxon>Fungi</taxon>
        <taxon>Dikarya</taxon>
        <taxon>Ascomycota</taxon>
        <taxon>Pezizomycotina</taxon>
        <taxon>Eurotiomycetes</taxon>
        <taxon>Eurotiomycetidae</taxon>
        <taxon>Eurotiales</taxon>
        <taxon>Aspergillaceae</taxon>
        <taxon>Aspergillus</taxon>
        <taxon>Aspergillus subgen. Fumigati</taxon>
    </lineage>
</organism>
<dbReference type="EMBL" id="JACBAD010001703">
    <property type="protein sequence ID" value="KAF7136861.1"/>
    <property type="molecule type" value="Genomic_DNA"/>
</dbReference>
<dbReference type="AlphaFoldDB" id="A0A8H6PGV2"/>
<reference evidence="2" key="1">
    <citation type="submission" date="2020-06" db="EMBL/GenBank/DDBJ databases">
        <title>Draft genome sequences of strains closely related to Aspergillus parafelis and Aspergillus hiratsukae.</title>
        <authorList>
            <person name="Dos Santos R.A.C."/>
            <person name="Rivero-Menendez O."/>
            <person name="Steenwyk J.L."/>
            <person name="Mead M.E."/>
            <person name="Goldman G.H."/>
            <person name="Alastruey-Izquierdo A."/>
            <person name="Rokas A."/>
        </authorList>
    </citation>
    <scope>NUCLEOTIDE SEQUENCE</scope>
    <source>
        <strain evidence="2">CNM-CM5793</strain>
    </source>
</reference>
<name>A0A8H6PGV2_9EURO</name>
<evidence type="ECO:0000313" key="3">
    <source>
        <dbReference type="Proteomes" id="UP000630445"/>
    </source>
</evidence>
<keyword evidence="3" id="KW-1185">Reference proteome</keyword>
<protein>
    <submittedName>
        <fullName evidence="2">Uncharacterized protein</fullName>
    </submittedName>
</protein>
<evidence type="ECO:0000313" key="2">
    <source>
        <dbReference type="EMBL" id="KAF7136861.1"/>
    </source>
</evidence>
<sequence>MTSFSQSSTVTPVPQDSAWPPAHIWETMSAADRASWLQQIQRDRTRRLEMDEAEVDLRRRRPRADLRADEDNQEENREPPPEVKPLIDMFPGVSAALLTRVFERKLKATELIRFKEKRHSRLQEGSIIA</sequence>
<gene>
    <name evidence="2" type="ORF">CNMCM5793_006431</name>
</gene>